<gene>
    <name evidence="2" type="ORF">F2Q69_00029969</name>
</gene>
<protein>
    <submittedName>
        <fullName evidence="2">Uncharacterized protein</fullName>
    </submittedName>
</protein>
<reference evidence="2" key="1">
    <citation type="submission" date="2019-12" db="EMBL/GenBank/DDBJ databases">
        <title>Genome sequencing and annotation of Brassica cretica.</title>
        <authorList>
            <person name="Studholme D.J."/>
            <person name="Sarris P."/>
        </authorList>
    </citation>
    <scope>NUCLEOTIDE SEQUENCE</scope>
    <source>
        <strain evidence="2">PFS-109/04</strain>
        <tissue evidence="2">Leaf</tissue>
    </source>
</reference>
<name>A0A8S9S625_BRACR</name>
<evidence type="ECO:0000313" key="2">
    <source>
        <dbReference type="EMBL" id="KAF3589005.1"/>
    </source>
</evidence>
<feature type="region of interest" description="Disordered" evidence="1">
    <location>
        <begin position="1"/>
        <end position="37"/>
    </location>
</feature>
<evidence type="ECO:0000256" key="1">
    <source>
        <dbReference type="SAM" id="MobiDB-lite"/>
    </source>
</evidence>
<dbReference type="EMBL" id="QGKX02000088">
    <property type="protein sequence ID" value="KAF3589005.1"/>
    <property type="molecule type" value="Genomic_DNA"/>
</dbReference>
<sequence length="73" mass="8678">MYKRRMKRRFDTGSTSTAPPPPPVRDQHPWPREREDEPIPLFDHFADTRAATKSSESRNHAIKEDEYDSIFYN</sequence>
<evidence type="ECO:0000313" key="3">
    <source>
        <dbReference type="Proteomes" id="UP000712600"/>
    </source>
</evidence>
<comment type="caution">
    <text evidence="2">The sequence shown here is derived from an EMBL/GenBank/DDBJ whole genome shotgun (WGS) entry which is preliminary data.</text>
</comment>
<dbReference type="AlphaFoldDB" id="A0A8S9S625"/>
<proteinExistence type="predicted"/>
<dbReference type="Proteomes" id="UP000712600">
    <property type="component" value="Unassembled WGS sequence"/>
</dbReference>
<feature type="compositionally biased region" description="Basic and acidic residues" evidence="1">
    <location>
        <begin position="55"/>
        <end position="64"/>
    </location>
</feature>
<feature type="region of interest" description="Disordered" evidence="1">
    <location>
        <begin position="50"/>
        <end position="73"/>
    </location>
</feature>
<feature type="compositionally biased region" description="Basic and acidic residues" evidence="1">
    <location>
        <begin position="25"/>
        <end position="37"/>
    </location>
</feature>
<organism evidence="2 3">
    <name type="scientific">Brassica cretica</name>
    <name type="common">Mustard</name>
    <dbReference type="NCBI Taxonomy" id="69181"/>
    <lineage>
        <taxon>Eukaryota</taxon>
        <taxon>Viridiplantae</taxon>
        <taxon>Streptophyta</taxon>
        <taxon>Embryophyta</taxon>
        <taxon>Tracheophyta</taxon>
        <taxon>Spermatophyta</taxon>
        <taxon>Magnoliopsida</taxon>
        <taxon>eudicotyledons</taxon>
        <taxon>Gunneridae</taxon>
        <taxon>Pentapetalae</taxon>
        <taxon>rosids</taxon>
        <taxon>malvids</taxon>
        <taxon>Brassicales</taxon>
        <taxon>Brassicaceae</taxon>
        <taxon>Brassiceae</taxon>
        <taxon>Brassica</taxon>
    </lineage>
</organism>
<accession>A0A8S9S625</accession>